<proteinExistence type="predicted"/>
<sequence length="103" mass="11334">MLLNTAIILGLSGAVLARPVSHKGSNNIVEVRAPTAEAANTDYIYTQKKREAEADAEAANTDYIYTQKKRDAEADAANTDYIYTQKKRDAEADAANTDYIYTQ</sequence>
<protein>
    <submittedName>
        <fullName evidence="2">Uncharacterized protein</fullName>
    </submittedName>
</protein>
<dbReference type="OrthoDB" id="3649063at2759"/>
<evidence type="ECO:0000313" key="3">
    <source>
        <dbReference type="Proteomes" id="UP000660729"/>
    </source>
</evidence>
<organism evidence="2 3">
    <name type="scientific">Pseudocercospora fuligena</name>
    <dbReference type="NCBI Taxonomy" id="685502"/>
    <lineage>
        <taxon>Eukaryota</taxon>
        <taxon>Fungi</taxon>
        <taxon>Dikarya</taxon>
        <taxon>Ascomycota</taxon>
        <taxon>Pezizomycotina</taxon>
        <taxon>Dothideomycetes</taxon>
        <taxon>Dothideomycetidae</taxon>
        <taxon>Mycosphaerellales</taxon>
        <taxon>Mycosphaerellaceae</taxon>
        <taxon>Pseudocercospora</taxon>
    </lineage>
</organism>
<feature type="signal peptide" evidence="1">
    <location>
        <begin position="1"/>
        <end position="17"/>
    </location>
</feature>
<keyword evidence="1" id="KW-0732">Signal</keyword>
<comment type="caution">
    <text evidence="2">The sequence shown here is derived from an EMBL/GenBank/DDBJ whole genome shotgun (WGS) entry which is preliminary data.</text>
</comment>
<feature type="chain" id="PRO_5034462675" evidence="1">
    <location>
        <begin position="18"/>
        <end position="103"/>
    </location>
</feature>
<keyword evidence="3" id="KW-1185">Reference proteome</keyword>
<name>A0A8H6RTX2_9PEZI</name>
<evidence type="ECO:0000313" key="2">
    <source>
        <dbReference type="EMBL" id="KAF7198331.1"/>
    </source>
</evidence>
<dbReference type="AlphaFoldDB" id="A0A8H6RTX2"/>
<dbReference type="Proteomes" id="UP000660729">
    <property type="component" value="Unassembled WGS sequence"/>
</dbReference>
<reference evidence="2" key="1">
    <citation type="submission" date="2020-04" db="EMBL/GenBank/DDBJ databases">
        <title>Draft genome resource of the tomato pathogen Pseudocercospora fuligena.</title>
        <authorList>
            <person name="Zaccaron A."/>
        </authorList>
    </citation>
    <scope>NUCLEOTIDE SEQUENCE</scope>
    <source>
        <strain evidence="2">PF001</strain>
    </source>
</reference>
<dbReference type="EMBL" id="JABCIY010000001">
    <property type="protein sequence ID" value="KAF7198331.1"/>
    <property type="molecule type" value="Genomic_DNA"/>
</dbReference>
<accession>A0A8H6RTX2</accession>
<evidence type="ECO:0000256" key="1">
    <source>
        <dbReference type="SAM" id="SignalP"/>
    </source>
</evidence>
<gene>
    <name evidence="2" type="ORF">HII31_00070</name>
</gene>